<comment type="caution">
    <text evidence="1">The sequence shown here is derived from an EMBL/GenBank/DDBJ whole genome shotgun (WGS) entry which is preliminary data.</text>
</comment>
<dbReference type="EMBL" id="LAZR01000831">
    <property type="protein sequence ID" value="KKN56798.1"/>
    <property type="molecule type" value="Genomic_DNA"/>
</dbReference>
<protein>
    <submittedName>
        <fullName evidence="1">Uncharacterized protein</fullName>
    </submittedName>
</protein>
<accession>A0A0F9UT57</accession>
<name>A0A0F9UT57_9ZZZZ</name>
<sequence>MISRRELFRRAIALPVLAAVGAVVARKRLTNRRLPTRVRFQKVMARPVREGGYRLVAYSPASARVKVTTLWVSGGGTCVVCD</sequence>
<evidence type="ECO:0000313" key="1">
    <source>
        <dbReference type="EMBL" id="KKN56798.1"/>
    </source>
</evidence>
<proteinExistence type="predicted"/>
<gene>
    <name evidence="1" type="ORF">LCGC14_0568840</name>
</gene>
<organism evidence="1">
    <name type="scientific">marine sediment metagenome</name>
    <dbReference type="NCBI Taxonomy" id="412755"/>
    <lineage>
        <taxon>unclassified sequences</taxon>
        <taxon>metagenomes</taxon>
        <taxon>ecological metagenomes</taxon>
    </lineage>
</organism>
<dbReference type="AlphaFoldDB" id="A0A0F9UT57"/>
<reference evidence="1" key="1">
    <citation type="journal article" date="2015" name="Nature">
        <title>Complex archaea that bridge the gap between prokaryotes and eukaryotes.</title>
        <authorList>
            <person name="Spang A."/>
            <person name="Saw J.H."/>
            <person name="Jorgensen S.L."/>
            <person name="Zaremba-Niedzwiedzka K."/>
            <person name="Martijn J."/>
            <person name="Lind A.E."/>
            <person name="van Eijk R."/>
            <person name="Schleper C."/>
            <person name="Guy L."/>
            <person name="Ettema T.J."/>
        </authorList>
    </citation>
    <scope>NUCLEOTIDE SEQUENCE</scope>
</reference>